<dbReference type="SUPFAM" id="SSF51338">
    <property type="entry name" value="Composite domain of metallo-dependent hydrolases"/>
    <property type="match status" value="1"/>
</dbReference>
<evidence type="ECO:0000256" key="6">
    <source>
        <dbReference type="PIRSR" id="PIRSR038994-1"/>
    </source>
</evidence>
<reference evidence="10 11" key="1">
    <citation type="submission" date="2016-10" db="EMBL/GenBank/DDBJ databases">
        <authorList>
            <person name="de Groot N.N."/>
        </authorList>
    </citation>
    <scope>NUCLEOTIDE SEQUENCE [LARGE SCALE GENOMIC DNA]</scope>
    <source>
        <strain evidence="10 11">CGMCC 1.9109</strain>
    </source>
</reference>
<feature type="binding site" evidence="7">
    <location>
        <begin position="305"/>
        <end position="307"/>
    </location>
    <ligand>
        <name>substrate</name>
    </ligand>
</feature>
<keyword evidence="4 5" id="KW-0119">Carbohydrate metabolism</keyword>
<evidence type="ECO:0000256" key="1">
    <source>
        <dbReference type="ARBA" id="ARBA00010716"/>
    </source>
</evidence>
<dbReference type="GO" id="GO:0006046">
    <property type="term" value="P:N-acetylglucosamine catabolic process"/>
    <property type="evidence" value="ECO:0007669"/>
    <property type="project" value="TreeGrafter"/>
</dbReference>
<dbReference type="SUPFAM" id="SSF51556">
    <property type="entry name" value="Metallo-dependent hydrolases"/>
    <property type="match status" value="1"/>
</dbReference>
<dbReference type="GO" id="GO:0046872">
    <property type="term" value="F:metal ion binding"/>
    <property type="evidence" value="ECO:0007669"/>
    <property type="project" value="UniProtKB-KW"/>
</dbReference>
<protein>
    <submittedName>
        <fullName evidence="10">N-acetylglucosamine-6-phosphate deacetylase</fullName>
    </submittedName>
</protein>
<dbReference type="EMBL" id="FNAK01000004">
    <property type="protein sequence ID" value="SDE02591.1"/>
    <property type="molecule type" value="Genomic_DNA"/>
</dbReference>
<evidence type="ECO:0000256" key="7">
    <source>
        <dbReference type="PIRSR" id="PIRSR038994-2"/>
    </source>
</evidence>
<dbReference type="Proteomes" id="UP000183685">
    <property type="component" value="Unassembled WGS sequence"/>
</dbReference>
<comment type="similarity">
    <text evidence="1 5">Belongs to the metallo-dependent hydrolases superfamily. NagA family.</text>
</comment>
<dbReference type="AlphaFoldDB" id="A0A1G6ZJB4"/>
<accession>A0A1G6ZJB4</accession>
<evidence type="ECO:0000313" key="10">
    <source>
        <dbReference type="EMBL" id="SDE02591.1"/>
    </source>
</evidence>
<organism evidence="10 11">
    <name type="scientific">Kordiimonas lacus</name>
    <dbReference type="NCBI Taxonomy" id="637679"/>
    <lineage>
        <taxon>Bacteria</taxon>
        <taxon>Pseudomonadati</taxon>
        <taxon>Pseudomonadota</taxon>
        <taxon>Alphaproteobacteria</taxon>
        <taxon>Kordiimonadales</taxon>
        <taxon>Kordiimonadaceae</taxon>
        <taxon>Kordiimonas</taxon>
    </lineage>
</organism>
<sequence length="385" mass="39867">MRTALKGGDILVSNLWHKGATALIENGRILAVLMPGEPFDAVEIVDITGHKLVPGFIDTQVNGGGGVLLNDAPTVEGIRKIAEAHRAYGTTSMLPTLISDDLNVVAKAIEAVDAAIEAGVPGIIGIHIEGPFLSGARKGIHNADKFRTLDADAVKLLSSLKFGKTLVTLAPECTTPDLVARLVDAGVIVAAGHTAASYEETMAAIKAGLTGFTHLHNAMTPMTSRAPGVVGAALDSRMTFAGLIADGFHVHGASLRTALYAKGADQLMLVTDAMPSVGAANKNFTLQGLPITVENGRCTGPDGTLAGSDLDMASAVRNAVALMGVPLDTAVRMASRSPARFLGLEHEIGDIRAGMRADLCVLDGEDQVTEVWINGEAFAGIAQKG</sequence>
<comment type="cofactor">
    <cofactor evidence="8">
        <name>a divalent metal cation</name>
        <dbReference type="ChEBI" id="CHEBI:60240"/>
    </cofactor>
    <text evidence="8">Binds 1 divalent metal cation per subunit.</text>
</comment>
<proteinExistence type="inferred from homology"/>
<dbReference type="GO" id="GO:0008448">
    <property type="term" value="F:N-acetylglucosamine-6-phosphate deacetylase activity"/>
    <property type="evidence" value="ECO:0007669"/>
    <property type="project" value="InterPro"/>
</dbReference>
<keyword evidence="2 8" id="KW-0479">Metal-binding</keyword>
<keyword evidence="3 5" id="KW-0378">Hydrolase</keyword>
<dbReference type="Gene3D" id="2.30.40.10">
    <property type="entry name" value="Urease, subunit C, domain 1"/>
    <property type="match status" value="1"/>
</dbReference>
<evidence type="ECO:0000256" key="8">
    <source>
        <dbReference type="PIRSR" id="PIRSR038994-3"/>
    </source>
</evidence>
<dbReference type="InterPro" id="IPR011059">
    <property type="entry name" value="Metal-dep_hydrolase_composite"/>
</dbReference>
<evidence type="ECO:0000259" key="9">
    <source>
        <dbReference type="Pfam" id="PF01979"/>
    </source>
</evidence>
<feature type="binding site" evidence="7">
    <location>
        <begin position="217"/>
        <end position="218"/>
    </location>
    <ligand>
        <name>substrate</name>
    </ligand>
</feature>
<dbReference type="CDD" id="cd00854">
    <property type="entry name" value="NagA"/>
    <property type="match status" value="1"/>
</dbReference>
<dbReference type="Gene3D" id="3.20.20.140">
    <property type="entry name" value="Metal-dependent hydrolases"/>
    <property type="match status" value="1"/>
</dbReference>
<feature type="binding site" evidence="8">
    <location>
        <position position="193"/>
    </location>
    <ligand>
        <name>Zn(2+)</name>
        <dbReference type="ChEBI" id="CHEBI:29105"/>
    </ligand>
</feature>
<evidence type="ECO:0000256" key="2">
    <source>
        <dbReference type="ARBA" id="ARBA00022723"/>
    </source>
</evidence>
<gene>
    <name evidence="10" type="ORF">SAMN04488071_1836</name>
</gene>
<evidence type="ECO:0000313" key="11">
    <source>
        <dbReference type="Proteomes" id="UP000183685"/>
    </source>
</evidence>
<keyword evidence="11" id="KW-1185">Reference proteome</keyword>
<dbReference type="InterPro" id="IPR032466">
    <property type="entry name" value="Metal_Hydrolase"/>
</dbReference>
<evidence type="ECO:0000256" key="3">
    <source>
        <dbReference type="ARBA" id="ARBA00022801"/>
    </source>
</evidence>
<feature type="binding site" evidence="8">
    <location>
        <position position="214"/>
    </location>
    <ligand>
        <name>Zn(2+)</name>
        <dbReference type="ChEBI" id="CHEBI:29105"/>
    </ligand>
</feature>
<feature type="binding site" evidence="7">
    <location>
        <position position="140"/>
    </location>
    <ligand>
        <name>substrate</name>
    </ligand>
</feature>
<dbReference type="FunFam" id="3.20.20.140:FF:000004">
    <property type="entry name" value="N-acetylglucosamine-6-phosphate deacetylase"/>
    <property type="match status" value="1"/>
</dbReference>
<dbReference type="OrthoDB" id="9776488at2"/>
<dbReference type="NCBIfam" id="TIGR00221">
    <property type="entry name" value="nagA"/>
    <property type="match status" value="1"/>
</dbReference>
<dbReference type="Pfam" id="PF01979">
    <property type="entry name" value="Amidohydro_1"/>
    <property type="match status" value="1"/>
</dbReference>
<feature type="binding site" evidence="8">
    <location>
        <position position="129"/>
    </location>
    <ligand>
        <name>Zn(2+)</name>
        <dbReference type="ChEBI" id="CHEBI:29105"/>
    </ligand>
</feature>
<dbReference type="PANTHER" id="PTHR11113">
    <property type="entry name" value="N-ACETYLGLUCOSAMINE-6-PHOSPHATE DEACETYLASE"/>
    <property type="match status" value="1"/>
</dbReference>
<dbReference type="PIRSF" id="PIRSF038994">
    <property type="entry name" value="NagA"/>
    <property type="match status" value="1"/>
</dbReference>
<feature type="active site" description="Proton donor/acceptor" evidence="6">
    <location>
        <position position="272"/>
    </location>
</feature>
<dbReference type="RefSeq" id="WP_068304505.1">
    <property type="nucleotide sequence ID" value="NZ_FNAK01000004.1"/>
</dbReference>
<dbReference type="PANTHER" id="PTHR11113:SF14">
    <property type="entry name" value="N-ACETYLGLUCOSAMINE-6-PHOSPHATE DEACETYLASE"/>
    <property type="match status" value="1"/>
</dbReference>
<feature type="domain" description="Amidohydrolase-related" evidence="9">
    <location>
        <begin position="52"/>
        <end position="376"/>
    </location>
</feature>
<dbReference type="InterPro" id="IPR003764">
    <property type="entry name" value="GlcNAc_6-P_deAcase"/>
</dbReference>
<evidence type="ECO:0000256" key="4">
    <source>
        <dbReference type="ARBA" id="ARBA00023277"/>
    </source>
</evidence>
<dbReference type="STRING" id="637679.GCA_001550055_02019"/>
<evidence type="ECO:0000256" key="5">
    <source>
        <dbReference type="PIRNR" id="PIRNR038994"/>
    </source>
</evidence>
<dbReference type="InterPro" id="IPR006680">
    <property type="entry name" value="Amidohydro-rel"/>
</dbReference>
<feature type="binding site" evidence="7">
    <location>
        <position position="249"/>
    </location>
    <ligand>
        <name>substrate</name>
    </ligand>
</feature>
<feature type="binding site" evidence="7">
    <location>
        <position position="225"/>
    </location>
    <ligand>
        <name>substrate</name>
    </ligand>
</feature>
<name>A0A1G6ZJB4_9PROT</name>